<sequence>MTFIPTRCDEQAIEKAVKHRKLNCFVTETFPLALNQAVAAEKRSLKPFPVLIKDCFAVKHVPLTCSDMFIENALLKMLFNYIVLYTATDVKRLVMAG</sequence>
<name>A0AA39H4I6_9BILA</name>
<dbReference type="SUPFAM" id="SSF75304">
    <property type="entry name" value="Amidase signature (AS) enzymes"/>
    <property type="match status" value="1"/>
</dbReference>
<accession>A0AA39H4I6</accession>
<dbReference type="Gene3D" id="3.90.1300.10">
    <property type="entry name" value="Amidase signature (AS) domain"/>
    <property type="match status" value="1"/>
</dbReference>
<evidence type="ECO:0000259" key="1">
    <source>
        <dbReference type="Pfam" id="PF01425"/>
    </source>
</evidence>
<dbReference type="Pfam" id="PF01425">
    <property type="entry name" value="Amidase"/>
    <property type="match status" value="1"/>
</dbReference>
<dbReference type="InterPro" id="IPR023631">
    <property type="entry name" value="Amidase_dom"/>
</dbReference>
<dbReference type="EMBL" id="JAUCMV010000005">
    <property type="protein sequence ID" value="KAK0399081.1"/>
    <property type="molecule type" value="Genomic_DNA"/>
</dbReference>
<dbReference type="Proteomes" id="UP001175271">
    <property type="component" value="Unassembled WGS sequence"/>
</dbReference>
<dbReference type="InterPro" id="IPR036928">
    <property type="entry name" value="AS_sf"/>
</dbReference>
<reference evidence="2" key="1">
    <citation type="submission" date="2023-06" db="EMBL/GenBank/DDBJ databases">
        <title>Genomic analysis of the entomopathogenic nematode Steinernema hermaphroditum.</title>
        <authorList>
            <person name="Schwarz E.M."/>
            <person name="Heppert J.K."/>
            <person name="Baniya A."/>
            <person name="Schwartz H.T."/>
            <person name="Tan C.-H."/>
            <person name="Antoshechkin I."/>
            <person name="Sternberg P.W."/>
            <person name="Goodrich-Blair H."/>
            <person name="Dillman A.R."/>
        </authorList>
    </citation>
    <scope>NUCLEOTIDE SEQUENCE</scope>
    <source>
        <strain evidence="2">PS9179</strain>
        <tissue evidence="2">Whole animal</tissue>
    </source>
</reference>
<evidence type="ECO:0000313" key="3">
    <source>
        <dbReference type="Proteomes" id="UP001175271"/>
    </source>
</evidence>
<evidence type="ECO:0000313" key="2">
    <source>
        <dbReference type="EMBL" id="KAK0399081.1"/>
    </source>
</evidence>
<protein>
    <recommendedName>
        <fullName evidence="1">Amidase domain-containing protein</fullName>
    </recommendedName>
</protein>
<keyword evidence="3" id="KW-1185">Reference proteome</keyword>
<organism evidence="2 3">
    <name type="scientific">Steinernema hermaphroditum</name>
    <dbReference type="NCBI Taxonomy" id="289476"/>
    <lineage>
        <taxon>Eukaryota</taxon>
        <taxon>Metazoa</taxon>
        <taxon>Ecdysozoa</taxon>
        <taxon>Nematoda</taxon>
        <taxon>Chromadorea</taxon>
        <taxon>Rhabditida</taxon>
        <taxon>Tylenchina</taxon>
        <taxon>Panagrolaimomorpha</taxon>
        <taxon>Strongyloidoidea</taxon>
        <taxon>Steinernematidae</taxon>
        <taxon>Steinernema</taxon>
    </lineage>
</organism>
<gene>
    <name evidence="2" type="ORF">QR680_002891</name>
</gene>
<feature type="domain" description="Amidase" evidence="1">
    <location>
        <begin position="14"/>
        <end position="72"/>
    </location>
</feature>
<dbReference type="AlphaFoldDB" id="A0AA39H4I6"/>
<proteinExistence type="predicted"/>
<comment type="caution">
    <text evidence="2">The sequence shown here is derived from an EMBL/GenBank/DDBJ whole genome shotgun (WGS) entry which is preliminary data.</text>
</comment>